<keyword evidence="2" id="KW-1185">Reference proteome</keyword>
<dbReference type="Proteomes" id="UP000464378">
    <property type="component" value="Chromosome"/>
</dbReference>
<accession>A0A6C2YV35</accession>
<gene>
    <name evidence="1" type="ORF">GMBLW1_38270</name>
</gene>
<dbReference type="EMBL" id="LR586016">
    <property type="protein sequence ID" value="VIP05366.1"/>
    <property type="molecule type" value="Genomic_DNA"/>
</dbReference>
<evidence type="ECO:0000313" key="2">
    <source>
        <dbReference type="Proteomes" id="UP000464378"/>
    </source>
</evidence>
<organism evidence="1">
    <name type="scientific">Tuwongella immobilis</name>
    <dbReference type="NCBI Taxonomy" id="692036"/>
    <lineage>
        <taxon>Bacteria</taxon>
        <taxon>Pseudomonadati</taxon>
        <taxon>Planctomycetota</taxon>
        <taxon>Planctomycetia</taxon>
        <taxon>Gemmatales</taxon>
        <taxon>Gemmataceae</taxon>
        <taxon>Tuwongella</taxon>
    </lineage>
</organism>
<dbReference type="EMBL" id="LR593887">
    <property type="protein sequence ID" value="VTS08088.1"/>
    <property type="molecule type" value="Genomic_DNA"/>
</dbReference>
<dbReference type="KEGG" id="tim:GMBLW1_38270"/>
<dbReference type="RefSeq" id="WP_162660449.1">
    <property type="nucleotide sequence ID" value="NZ_LR593887.1"/>
</dbReference>
<protein>
    <submittedName>
        <fullName evidence="1">Uncharacterized protein</fullName>
    </submittedName>
</protein>
<proteinExistence type="predicted"/>
<dbReference type="AlphaFoldDB" id="A0A6C2YV35"/>
<evidence type="ECO:0000313" key="1">
    <source>
        <dbReference type="EMBL" id="VIP05366.1"/>
    </source>
</evidence>
<name>A0A6C2YV35_9BACT</name>
<dbReference type="InParanoid" id="A0A6C2YV35"/>
<sequence length="238" mass="26365">MGWILRGREMGAVVGLVALSVIGLSPMRTVVGADSATLFEDRFEGKLAERWQAVGLKSADYRIDDGALEIRMQPGLLDAKTPRLQVLLPINVGHDTVVASVRVTMRDAFREPGELAGLILLDEFGPEFSVRKERIAGKTLFRPGPVRFTGKPGEEGDPTKYTTTEIPAMDAAGPLRLIVDRGYAFAQIGPSQKDDYLNLFHSAIRKESRQRGFALVAVGAPRDANRWVRFEDFRITRR</sequence>
<reference evidence="1" key="1">
    <citation type="submission" date="2019-04" db="EMBL/GenBank/DDBJ databases">
        <authorList>
            <consortium name="Science for Life Laboratories"/>
        </authorList>
    </citation>
    <scope>NUCLEOTIDE SEQUENCE</scope>
    <source>
        <strain evidence="1">MBLW1</strain>
    </source>
</reference>